<accession>A0ACA9Q8M5</accession>
<sequence length="95" mass="10512">SDNPYIDNSAEWAQIERPIEDSNTLQPQGSVEHMTLDESSQDFTKAETLSADTYTELPAKNQTSDSTMSDARVDLTSSLININAISELDEAEFIL</sequence>
<dbReference type="Proteomes" id="UP000789366">
    <property type="component" value="Unassembled WGS sequence"/>
</dbReference>
<organism evidence="1 2">
    <name type="scientific">Cetraspora pellucida</name>
    <dbReference type="NCBI Taxonomy" id="1433469"/>
    <lineage>
        <taxon>Eukaryota</taxon>
        <taxon>Fungi</taxon>
        <taxon>Fungi incertae sedis</taxon>
        <taxon>Mucoromycota</taxon>
        <taxon>Glomeromycotina</taxon>
        <taxon>Glomeromycetes</taxon>
        <taxon>Diversisporales</taxon>
        <taxon>Gigasporaceae</taxon>
        <taxon>Cetraspora</taxon>
    </lineage>
</organism>
<feature type="non-terminal residue" evidence="1">
    <location>
        <position position="1"/>
    </location>
</feature>
<gene>
    <name evidence="1" type="ORF">SPELUC_LOCUS13751</name>
</gene>
<dbReference type="EMBL" id="CAJVPW010037587">
    <property type="protein sequence ID" value="CAG8740284.1"/>
    <property type="molecule type" value="Genomic_DNA"/>
</dbReference>
<feature type="non-terminal residue" evidence="1">
    <location>
        <position position="95"/>
    </location>
</feature>
<evidence type="ECO:0000313" key="2">
    <source>
        <dbReference type="Proteomes" id="UP000789366"/>
    </source>
</evidence>
<proteinExistence type="predicted"/>
<keyword evidence="2" id="KW-1185">Reference proteome</keyword>
<reference evidence="1" key="1">
    <citation type="submission" date="2021-06" db="EMBL/GenBank/DDBJ databases">
        <authorList>
            <person name="Kallberg Y."/>
            <person name="Tangrot J."/>
            <person name="Rosling A."/>
        </authorList>
    </citation>
    <scope>NUCLEOTIDE SEQUENCE</scope>
    <source>
        <strain evidence="1">28 12/20/2015</strain>
    </source>
</reference>
<name>A0ACA9Q8M5_9GLOM</name>
<comment type="caution">
    <text evidence="1">The sequence shown here is derived from an EMBL/GenBank/DDBJ whole genome shotgun (WGS) entry which is preliminary data.</text>
</comment>
<protein>
    <submittedName>
        <fullName evidence="1">1029_t:CDS:1</fullName>
    </submittedName>
</protein>
<evidence type="ECO:0000313" key="1">
    <source>
        <dbReference type="EMBL" id="CAG8740284.1"/>
    </source>
</evidence>